<sequence length="173" mass="19917">MTEAVKKRIMFASVDDFYFLTYAILIALDALGCRKDRYLKDYRKLGFLIEFTTDERLLSILEYPTQKALNRVDREHLFKSYTSGLGRRSEVLKILFRLEKSGLVILRKGDAHSLVDVSLSSDVPDGFFDKAIFTQEYSNASRLSVAVKQLTRLTLSTALSKIYQVRGIKMWDI</sequence>
<organism evidence="1 2">
    <name type="scientific">Stutzerimonas chloritidismutans AW-1</name>
    <dbReference type="NCBI Taxonomy" id="1263865"/>
    <lineage>
        <taxon>Bacteria</taxon>
        <taxon>Pseudomonadati</taxon>
        <taxon>Pseudomonadota</taxon>
        <taxon>Gammaproteobacteria</taxon>
        <taxon>Pseudomonadales</taxon>
        <taxon>Pseudomonadaceae</taxon>
        <taxon>Stutzerimonas</taxon>
    </lineage>
</organism>
<dbReference type="AlphaFoldDB" id="V4RX90"/>
<protein>
    <submittedName>
        <fullName evidence="1">Uncharacterized protein</fullName>
    </submittedName>
</protein>
<dbReference type="Proteomes" id="UP000017822">
    <property type="component" value="Unassembled WGS sequence"/>
</dbReference>
<proteinExistence type="predicted"/>
<dbReference type="RefSeq" id="WP_023446521.1">
    <property type="nucleotide sequence ID" value="NZ_AOFQ01000058.1"/>
</dbReference>
<dbReference type="EMBL" id="AOFQ01000058">
    <property type="protein sequence ID" value="ESQ97746.1"/>
    <property type="molecule type" value="Genomic_DNA"/>
</dbReference>
<evidence type="ECO:0000313" key="1">
    <source>
        <dbReference type="EMBL" id="ESQ97746.1"/>
    </source>
</evidence>
<reference evidence="1 2" key="1">
    <citation type="submission" date="2013-07" db="EMBL/GenBank/DDBJ databases">
        <authorList>
            <person name="Schaap P.J."/>
            <person name="Mehboob F."/>
            <person name="Oosterkamp M.J."/>
            <person name="de Vos W.M."/>
            <person name="Stams A.J.M."/>
            <person name="Koehorst J.J."/>
        </authorList>
    </citation>
    <scope>NUCLEOTIDE SEQUENCE [LARGE SCALE GENOMIC DNA]</scope>
    <source>
        <strain evidence="1 2">AW-1</strain>
    </source>
</reference>
<name>V4RX90_STUCH</name>
<comment type="caution">
    <text evidence="1">The sequence shown here is derived from an EMBL/GenBank/DDBJ whole genome shotgun (WGS) entry which is preliminary data.</text>
</comment>
<gene>
    <name evidence="1" type="ORF">F753_19385</name>
</gene>
<accession>V4RX90</accession>
<evidence type="ECO:0000313" key="2">
    <source>
        <dbReference type="Proteomes" id="UP000017822"/>
    </source>
</evidence>